<keyword evidence="1" id="KW-0813">Transport</keyword>
<dbReference type="Gene3D" id="3.40.50.300">
    <property type="entry name" value="P-loop containing nucleotide triphosphate hydrolases"/>
    <property type="match status" value="1"/>
</dbReference>
<sequence>MLRTLAGIEREMGQILVDGEPINEAPPARRMRLLSFLPATRSLVWPIAAQDVIALGLPSPDPARIVELVELLELGNLAARPVNQLSTGERSRVLLARALAARPRLMLLDEPLSNLDPYWVLRTLQILRGEADTSGCTVLASVHDLSQIMAFDRALLVDRGGIVMDGSPAVALESPEFSTAFRVEKAGSAWRISDKF</sequence>
<evidence type="ECO:0000313" key="6">
    <source>
        <dbReference type="Proteomes" id="UP000516105"/>
    </source>
</evidence>
<feature type="domain" description="ABC transporter" evidence="4">
    <location>
        <begin position="2"/>
        <end position="184"/>
    </location>
</feature>
<evidence type="ECO:0000256" key="2">
    <source>
        <dbReference type="ARBA" id="ARBA00022967"/>
    </source>
</evidence>
<dbReference type="InterPro" id="IPR003439">
    <property type="entry name" value="ABC_transporter-like_ATP-bd"/>
</dbReference>
<keyword evidence="5" id="KW-0547">Nucleotide-binding</keyword>
<name>A0ABX6TGD1_9SPHN</name>
<accession>A0ABX6TGD1</accession>
<dbReference type="GO" id="GO:0005524">
    <property type="term" value="F:ATP binding"/>
    <property type="evidence" value="ECO:0007669"/>
    <property type="project" value="UniProtKB-KW"/>
</dbReference>
<keyword evidence="2" id="KW-1278">Translocase</keyword>
<protein>
    <submittedName>
        <fullName evidence="5">ABC transporter ATP-binding protein</fullName>
    </submittedName>
</protein>
<dbReference type="Proteomes" id="UP000516105">
    <property type="component" value="Chromosome"/>
</dbReference>
<reference evidence="5 6" key="1">
    <citation type="submission" date="2020-08" db="EMBL/GenBank/DDBJ databases">
        <title>Genome sequence of Sphingomonas sediminicola KACC 15039T.</title>
        <authorList>
            <person name="Hyun D.-W."/>
            <person name="Bae J.-W."/>
        </authorList>
    </citation>
    <scope>NUCLEOTIDE SEQUENCE [LARGE SCALE GENOMIC DNA]</scope>
    <source>
        <strain evidence="5 6">KACC 15039</strain>
    </source>
</reference>
<evidence type="ECO:0000313" key="5">
    <source>
        <dbReference type="EMBL" id="QNP46668.1"/>
    </source>
</evidence>
<dbReference type="PROSITE" id="PS50893">
    <property type="entry name" value="ABC_TRANSPORTER_2"/>
    <property type="match status" value="1"/>
</dbReference>
<dbReference type="Pfam" id="PF00005">
    <property type="entry name" value="ABC_tran"/>
    <property type="match status" value="1"/>
</dbReference>
<dbReference type="EMBL" id="CP060782">
    <property type="protein sequence ID" value="QNP46668.1"/>
    <property type="molecule type" value="Genomic_DNA"/>
</dbReference>
<evidence type="ECO:0000256" key="1">
    <source>
        <dbReference type="ARBA" id="ARBA00022448"/>
    </source>
</evidence>
<evidence type="ECO:0000256" key="3">
    <source>
        <dbReference type="ARBA" id="ARBA00037066"/>
    </source>
</evidence>
<organism evidence="5 6">
    <name type="scientific">Sphingomonas sediminicola</name>
    <dbReference type="NCBI Taxonomy" id="386874"/>
    <lineage>
        <taxon>Bacteria</taxon>
        <taxon>Pseudomonadati</taxon>
        <taxon>Pseudomonadota</taxon>
        <taxon>Alphaproteobacteria</taxon>
        <taxon>Sphingomonadales</taxon>
        <taxon>Sphingomonadaceae</taxon>
        <taxon>Sphingomonas</taxon>
    </lineage>
</organism>
<comment type="function">
    <text evidence="3">Part of the ABC transporter complex HmuTUV involved in hemin import. Responsible for energy coupling to the transport system.</text>
</comment>
<dbReference type="SUPFAM" id="SSF52540">
    <property type="entry name" value="P-loop containing nucleoside triphosphate hydrolases"/>
    <property type="match status" value="1"/>
</dbReference>
<proteinExistence type="predicted"/>
<evidence type="ECO:0000259" key="4">
    <source>
        <dbReference type="PROSITE" id="PS50893"/>
    </source>
</evidence>
<dbReference type="PANTHER" id="PTHR42794:SF1">
    <property type="entry name" value="HEMIN IMPORT ATP-BINDING PROTEIN HMUV"/>
    <property type="match status" value="1"/>
</dbReference>
<keyword evidence="5" id="KW-0067">ATP-binding</keyword>
<gene>
    <name evidence="5" type="ORF">H9L14_06155</name>
</gene>
<keyword evidence="6" id="KW-1185">Reference proteome</keyword>
<dbReference type="InterPro" id="IPR027417">
    <property type="entry name" value="P-loop_NTPase"/>
</dbReference>
<dbReference type="PANTHER" id="PTHR42794">
    <property type="entry name" value="HEMIN IMPORT ATP-BINDING PROTEIN HMUV"/>
    <property type="match status" value="1"/>
</dbReference>